<protein>
    <recommendedName>
        <fullName evidence="3">DUF2642 domain-containing protein</fullName>
    </recommendedName>
</protein>
<dbReference type="RefSeq" id="WP_053399820.1">
    <property type="nucleotide sequence ID" value="NZ_JAUKEN010000002.1"/>
</dbReference>
<dbReference type="Pfam" id="PF21838">
    <property type="entry name" value="DUF6897"/>
    <property type="match status" value="1"/>
</dbReference>
<organism evidence="1 2">
    <name type="scientific">Priestia koreensis</name>
    <dbReference type="NCBI Taxonomy" id="284581"/>
    <lineage>
        <taxon>Bacteria</taxon>
        <taxon>Bacillati</taxon>
        <taxon>Bacillota</taxon>
        <taxon>Bacilli</taxon>
        <taxon>Bacillales</taxon>
        <taxon>Bacillaceae</taxon>
        <taxon>Priestia</taxon>
    </lineage>
</organism>
<evidence type="ECO:0008006" key="3">
    <source>
        <dbReference type="Google" id="ProtNLM"/>
    </source>
</evidence>
<dbReference type="AlphaFoldDB" id="A0A0M0LHW8"/>
<proteinExistence type="predicted"/>
<keyword evidence="2" id="KW-1185">Reference proteome</keyword>
<sequence>MTNPLKSYIDKNVNIEITGKTFFIGKVVDVGLDIIVLNDGEKYLYIPLVHLHNINEETSEELTISEQESPLDDTDTISYRKTLQQAKGKFVEIFVTGNKSIHGYITSVLNDYFVFYSPIYKTLFISLHHLKWLTPYNHNLTPYTLSNEELPVNPSNIPLARTFEEQLKKMEGKLVVFDLGDQFNKSGLLKGISNNIIELVQANGKTIHWKSYHVKTIHLP</sequence>
<dbReference type="InterPro" id="IPR054192">
    <property type="entry name" value="DUF6897"/>
</dbReference>
<name>A0A0M0LHW8_9BACI</name>
<evidence type="ECO:0000313" key="2">
    <source>
        <dbReference type="Proteomes" id="UP000037558"/>
    </source>
</evidence>
<dbReference type="PATRIC" id="fig|284581.3.peg.794"/>
<accession>A0A0M0LHW8</accession>
<dbReference type="Proteomes" id="UP000037558">
    <property type="component" value="Unassembled WGS sequence"/>
</dbReference>
<comment type="caution">
    <text evidence="1">The sequence shown here is derived from an EMBL/GenBank/DDBJ whole genome shotgun (WGS) entry which is preliminary data.</text>
</comment>
<evidence type="ECO:0000313" key="1">
    <source>
        <dbReference type="EMBL" id="KOO50654.1"/>
    </source>
</evidence>
<reference evidence="2" key="1">
    <citation type="submission" date="2015-08" db="EMBL/GenBank/DDBJ databases">
        <title>Fjat-14210 dsm16467.</title>
        <authorList>
            <person name="Liu B."/>
            <person name="Wang J."/>
            <person name="Zhu Y."/>
            <person name="Liu G."/>
            <person name="Chen Q."/>
            <person name="Chen Z."/>
            <person name="Lan J."/>
            <person name="Che J."/>
            <person name="Ge C."/>
            <person name="Shi H."/>
            <person name="Pan Z."/>
            <person name="Liu X."/>
        </authorList>
    </citation>
    <scope>NUCLEOTIDE SEQUENCE [LARGE SCALE GENOMIC DNA]</scope>
    <source>
        <strain evidence="2">DSM 16467</strain>
    </source>
</reference>
<gene>
    <name evidence="1" type="ORF">AMD01_02595</name>
</gene>
<dbReference type="OrthoDB" id="2716151at2"/>
<dbReference type="EMBL" id="LILC01000002">
    <property type="protein sequence ID" value="KOO50654.1"/>
    <property type="molecule type" value="Genomic_DNA"/>
</dbReference>